<protein>
    <recommendedName>
        <fullName evidence="6">Pre-rRNA-processing protein</fullName>
    </recommendedName>
</protein>
<evidence type="ECO:0000256" key="2">
    <source>
        <dbReference type="ARBA" id="ARBA00004123"/>
    </source>
</evidence>
<dbReference type="InterPro" id="IPR021133">
    <property type="entry name" value="HEAT_type_2"/>
</dbReference>
<accession>A0A8H7YBC4</accession>
<sequence>MPKSAKKKKDKVADFSKAKLKLGKGKATPTNAIDTSFKARSIALPSQSIAIEKDSSQPITRRQLTFDDLISHLKHYNSGTRKDALIGLKELFDNNWDLINSCLTSLINALVRLIGDEDASVRKQLLSLLAWLLPRIPPEDLLPHTPSLLLFTTSAQTHIFPEIRIDAIRFLNVLLECVPESVVSGWCAESEGHGSRVLSGYLGILNAGTKYGENNGPLKATSTASVVLTPASKLVVLRSLSTFLQVALSPQESQSMSESSSSSNAALDAVFMSNAFPSREAFYSFDNLLCSISHSANGTGHRKWLAEVPGDEEFADIFTQSFKLLENNPGEGWTLHDLMPTNDVLGTQHSRMASTEFVAHLANTLHSTIIETYLDCAPSVFSPGPTPSETEVQLIVTIVRIAQSLYHVILRSPQNVDQEHISRLESIINYMAPYFPASTRDNKLDQAYEEFNLIFCELTSLAVNASEIGPSQSNQKRKARKGPSYSSGKAKASLQTQRVTQYITRRLRGEAASPAQIGVPINPTAYRALLPTIWALIGSAGTSTDESNEVILTTLDHALKVSSKSACKRLTVEFVGRLMLLGLEPHYHGSLSADRNPSLKSKFDAWLVHLPQVLWELGNSNLACTETILRVVLRVLQRRSKGAQTETITMLQSRLVPYFYMEHPSRGALPGPYRKLPPSSASHVRLLVLDVVYTIMALGRQEGHEFEGLSKAVGLAVSGEDEQGYWGHIASFPSMNKK</sequence>
<gene>
    <name evidence="9" type="ORF">JR316_000942</name>
</gene>
<comment type="caution">
    <text evidence="9">The sequence shown here is derived from an EMBL/GenBank/DDBJ whole genome shotgun (WGS) entry which is preliminary data.</text>
</comment>
<proteinExistence type="inferred from homology"/>
<feature type="region of interest" description="Disordered" evidence="7">
    <location>
        <begin position="469"/>
        <end position="497"/>
    </location>
</feature>
<dbReference type="Pfam" id="PF12333">
    <property type="entry name" value="Ipi1_N"/>
    <property type="match status" value="1"/>
</dbReference>
<dbReference type="GO" id="GO:0006364">
    <property type="term" value="P:rRNA processing"/>
    <property type="evidence" value="ECO:0007669"/>
    <property type="project" value="UniProtKB-UniRule"/>
</dbReference>
<dbReference type="PANTHER" id="PTHR16056:SF2">
    <property type="entry name" value="TESTIS-EXPRESSED PROTEIN 10"/>
    <property type="match status" value="1"/>
</dbReference>
<dbReference type="GO" id="GO:0120330">
    <property type="term" value="C:rixosome complex"/>
    <property type="evidence" value="ECO:0007669"/>
    <property type="project" value="UniProtKB-UniRule"/>
</dbReference>
<evidence type="ECO:0000256" key="6">
    <source>
        <dbReference type="RuleBase" id="RU368021"/>
    </source>
</evidence>
<evidence type="ECO:0000256" key="7">
    <source>
        <dbReference type="SAM" id="MobiDB-lite"/>
    </source>
</evidence>
<dbReference type="OrthoDB" id="361362at2759"/>
<dbReference type="PANTHER" id="PTHR16056">
    <property type="entry name" value="REGULATOR OF MICROTUBULE DYNAMICS PROTEIN"/>
    <property type="match status" value="1"/>
</dbReference>
<feature type="domain" description="Pre-rRNA-processing protein Ipi1 N-terminal" evidence="8">
    <location>
        <begin position="139"/>
        <end position="244"/>
    </location>
</feature>
<evidence type="ECO:0000256" key="4">
    <source>
        <dbReference type="ARBA" id="ARBA00023242"/>
    </source>
</evidence>
<evidence type="ECO:0000256" key="1">
    <source>
        <dbReference type="ARBA" id="ARBA00002355"/>
    </source>
</evidence>
<comment type="function">
    <text evidence="1 6">Component of the RIX1 complex required for processing of ITS2 sequences from 35S pre-rRNA.</text>
</comment>
<dbReference type="InterPro" id="IPR011989">
    <property type="entry name" value="ARM-like"/>
</dbReference>
<keyword evidence="6" id="KW-0690">Ribosome biogenesis</keyword>
<dbReference type="InterPro" id="IPR016024">
    <property type="entry name" value="ARM-type_fold"/>
</dbReference>
<evidence type="ECO:0000256" key="3">
    <source>
        <dbReference type="ARBA" id="ARBA00006427"/>
    </source>
</evidence>
<comment type="subunit">
    <text evidence="6">Component of the RIX1 complex.</text>
</comment>
<evidence type="ECO:0000313" key="9">
    <source>
        <dbReference type="EMBL" id="KAG5174284.1"/>
    </source>
</evidence>
<dbReference type="EMBL" id="JAFIQS010000001">
    <property type="protein sequence ID" value="KAG5174284.1"/>
    <property type="molecule type" value="Genomic_DNA"/>
</dbReference>
<dbReference type="Gene3D" id="1.25.10.10">
    <property type="entry name" value="Leucine-rich Repeat Variant"/>
    <property type="match status" value="1"/>
</dbReference>
<organism evidence="9">
    <name type="scientific">Psilocybe cubensis</name>
    <name type="common">Psychedelic mushroom</name>
    <name type="synonym">Stropharia cubensis</name>
    <dbReference type="NCBI Taxonomy" id="181762"/>
    <lineage>
        <taxon>Eukaryota</taxon>
        <taxon>Fungi</taxon>
        <taxon>Dikarya</taxon>
        <taxon>Basidiomycota</taxon>
        <taxon>Agaricomycotina</taxon>
        <taxon>Agaricomycetes</taxon>
        <taxon>Agaricomycetidae</taxon>
        <taxon>Agaricales</taxon>
        <taxon>Agaricineae</taxon>
        <taxon>Strophariaceae</taxon>
        <taxon>Psilocybe</taxon>
    </lineage>
</organism>
<dbReference type="InterPro" id="IPR024679">
    <property type="entry name" value="Ipi1_N"/>
</dbReference>
<keyword evidence="4 6" id="KW-0539">Nucleus</keyword>
<evidence type="ECO:0000256" key="5">
    <source>
        <dbReference type="PROSITE-ProRule" id="PRU00103"/>
    </source>
</evidence>
<dbReference type="AlphaFoldDB" id="A0A8H7YBC4"/>
<comment type="similarity">
    <text evidence="3 6">Belongs to the IPI1/TEX10 family.</text>
</comment>
<dbReference type="PROSITE" id="PS50077">
    <property type="entry name" value="HEAT_REPEAT"/>
    <property type="match status" value="1"/>
</dbReference>
<evidence type="ECO:0000259" key="8">
    <source>
        <dbReference type="Pfam" id="PF12333"/>
    </source>
</evidence>
<name>A0A8H7YBC4_PSICU</name>
<keyword evidence="6" id="KW-0698">rRNA processing</keyword>
<reference evidence="9" key="1">
    <citation type="submission" date="2021-02" db="EMBL/GenBank/DDBJ databases">
        <title>Psilocybe cubensis genome.</title>
        <authorList>
            <person name="Mckernan K.J."/>
            <person name="Crawford S."/>
            <person name="Trippe A."/>
            <person name="Kane L.T."/>
            <person name="Mclaughlin S."/>
        </authorList>
    </citation>
    <scope>NUCLEOTIDE SEQUENCE [LARGE SCALE GENOMIC DNA]</scope>
    <source>
        <strain evidence="9">MGC-MH-2018</strain>
    </source>
</reference>
<dbReference type="GO" id="GO:0005634">
    <property type="term" value="C:nucleus"/>
    <property type="evidence" value="ECO:0007669"/>
    <property type="project" value="UniProtKB-SubCell"/>
</dbReference>
<comment type="subcellular location">
    <subcellularLocation>
        <location evidence="2 6">Nucleus</location>
    </subcellularLocation>
</comment>
<dbReference type="SUPFAM" id="SSF48371">
    <property type="entry name" value="ARM repeat"/>
    <property type="match status" value="1"/>
</dbReference>
<feature type="repeat" description="HEAT" evidence="5">
    <location>
        <begin position="106"/>
        <end position="144"/>
    </location>
</feature>